<dbReference type="SUPFAM" id="SSF55608">
    <property type="entry name" value="Homing endonucleases"/>
    <property type="match status" value="1"/>
</dbReference>
<reference evidence="2" key="1">
    <citation type="submission" date="2016-10" db="EMBL/GenBank/DDBJ databases">
        <authorList>
            <person name="Varghese N."/>
            <person name="Submissions S."/>
        </authorList>
    </citation>
    <scope>NUCLEOTIDE SEQUENCE [LARGE SCALE GENOMIC DNA]</scope>
    <source>
        <strain evidence="2">CGMCC 1.6199</strain>
    </source>
</reference>
<proteinExistence type="predicted"/>
<dbReference type="AlphaFoldDB" id="A0A1G9M3Y7"/>
<dbReference type="InterPro" id="IPR027434">
    <property type="entry name" value="Homing_endonucl"/>
</dbReference>
<dbReference type="STRING" id="482461.SAMN05216244_0412"/>
<organism evidence="1 2">
    <name type="scientific">Sediminibacillus halophilus</name>
    <dbReference type="NCBI Taxonomy" id="482461"/>
    <lineage>
        <taxon>Bacteria</taxon>
        <taxon>Bacillati</taxon>
        <taxon>Bacillota</taxon>
        <taxon>Bacilli</taxon>
        <taxon>Bacillales</taxon>
        <taxon>Bacillaceae</taxon>
        <taxon>Sediminibacillus</taxon>
    </lineage>
</organism>
<protein>
    <submittedName>
        <fullName evidence="1">Uncharacterized protein</fullName>
    </submittedName>
</protein>
<name>A0A1G9M3Y7_9BACI</name>
<sequence length="80" mass="9266">MELHEFQPNKSSILEFPTVPEPFMHHFIRGYFDGDGYVNQQFLANYEESKNLEQACNATGIVKATLNGWLKKDVDFLKDI</sequence>
<evidence type="ECO:0000313" key="1">
    <source>
        <dbReference type="EMBL" id="SDL68990.1"/>
    </source>
</evidence>
<keyword evidence="2" id="KW-1185">Reference proteome</keyword>
<evidence type="ECO:0000313" key="2">
    <source>
        <dbReference type="Proteomes" id="UP000182347"/>
    </source>
</evidence>
<accession>A0A1G9M3Y7</accession>
<dbReference type="EMBL" id="FNHF01000001">
    <property type="protein sequence ID" value="SDL68990.1"/>
    <property type="molecule type" value="Genomic_DNA"/>
</dbReference>
<gene>
    <name evidence="1" type="ORF">SAMN05216244_0412</name>
</gene>
<dbReference type="Proteomes" id="UP000182347">
    <property type="component" value="Unassembled WGS sequence"/>
</dbReference>